<reference evidence="3" key="1">
    <citation type="submission" date="2016-01" db="EMBL/GenBank/DDBJ databases">
        <authorList>
            <person name="Mitreva M."/>
            <person name="Pepin K.H."/>
            <person name="Mihindukulasuriya K.A."/>
            <person name="Fulton R."/>
            <person name="Fronick C."/>
            <person name="O'Laughlin M."/>
            <person name="Miner T."/>
            <person name="Herter B."/>
            <person name="Rosa B.A."/>
            <person name="Cordes M."/>
            <person name="Tomlinson C."/>
            <person name="Wollam A."/>
            <person name="Palsikar V.B."/>
            <person name="Mardis E.R."/>
            <person name="Wilson R.K."/>
        </authorList>
    </citation>
    <scope>NUCLEOTIDE SEQUENCE [LARGE SCALE GENOMIC DNA]</scope>
    <source>
        <strain evidence="3">DNF00019</strain>
    </source>
</reference>
<accession>A0A133XWE6</accession>
<gene>
    <name evidence="2" type="ORF">HMPREF3192_00336</name>
</gene>
<dbReference type="Proteomes" id="UP000070675">
    <property type="component" value="Unassembled WGS sequence"/>
</dbReference>
<dbReference type="RefSeq" id="WP_066304734.1">
    <property type="nucleotide sequence ID" value="NZ_KQ959486.1"/>
</dbReference>
<dbReference type="Pfam" id="PF13635">
    <property type="entry name" value="DUF4143"/>
    <property type="match status" value="1"/>
</dbReference>
<feature type="domain" description="DUF4143" evidence="1">
    <location>
        <begin position="6"/>
        <end position="75"/>
    </location>
</feature>
<evidence type="ECO:0000313" key="2">
    <source>
        <dbReference type="EMBL" id="KXB35258.1"/>
    </source>
</evidence>
<keyword evidence="3" id="KW-1185">Reference proteome</keyword>
<dbReference type="EMBL" id="LSCR01000005">
    <property type="protein sequence ID" value="KXB35258.1"/>
    <property type="molecule type" value="Genomic_DNA"/>
</dbReference>
<dbReference type="AlphaFoldDB" id="A0A133XWE6"/>
<protein>
    <recommendedName>
        <fullName evidence="1">DUF4143 domain-containing protein</fullName>
    </recommendedName>
</protein>
<dbReference type="InterPro" id="IPR025420">
    <property type="entry name" value="DUF4143"/>
</dbReference>
<sequence>MMEDFYKKSEKYYLVDHALRSAILGTKDMDYGRIYENIVAIELYRRGYEVYVGKLYENEIDFIALKSNEKLYIQVSNDISEQKTLSREIDPLLKIKDGYPKMLLTRTKHPKVLKEGIPIIDIANWLLEKENP</sequence>
<organism evidence="2 3">
    <name type="scientific">Atopobium deltae</name>
    <dbReference type="NCBI Taxonomy" id="1393034"/>
    <lineage>
        <taxon>Bacteria</taxon>
        <taxon>Bacillati</taxon>
        <taxon>Actinomycetota</taxon>
        <taxon>Coriobacteriia</taxon>
        <taxon>Coriobacteriales</taxon>
        <taxon>Atopobiaceae</taxon>
        <taxon>Atopobium</taxon>
    </lineage>
</organism>
<dbReference type="PANTHER" id="PTHR33295:SF20">
    <property type="entry name" value="ATPASE"/>
    <property type="match status" value="1"/>
</dbReference>
<evidence type="ECO:0000313" key="3">
    <source>
        <dbReference type="Proteomes" id="UP000070675"/>
    </source>
</evidence>
<dbReference type="OrthoDB" id="9801684at2"/>
<dbReference type="InterPro" id="IPR011335">
    <property type="entry name" value="Restrct_endonuc-II-like"/>
</dbReference>
<dbReference type="STRING" id="1393034.HMPREF3192_00336"/>
<dbReference type="SUPFAM" id="SSF52980">
    <property type="entry name" value="Restriction endonuclease-like"/>
    <property type="match status" value="1"/>
</dbReference>
<evidence type="ECO:0000259" key="1">
    <source>
        <dbReference type="Pfam" id="PF13635"/>
    </source>
</evidence>
<dbReference type="PATRIC" id="fig|1393034.3.peg.329"/>
<dbReference type="PANTHER" id="PTHR33295">
    <property type="entry name" value="ATPASE"/>
    <property type="match status" value="1"/>
</dbReference>
<name>A0A133XWE6_9ACTN</name>
<comment type="caution">
    <text evidence="2">The sequence shown here is derived from an EMBL/GenBank/DDBJ whole genome shotgun (WGS) entry which is preliminary data.</text>
</comment>
<proteinExistence type="predicted"/>